<reference evidence="1 2" key="1">
    <citation type="submission" date="2019-09" db="EMBL/GenBank/DDBJ databases">
        <title>A chromosome-level genome assembly of the Chinese tupelo Nyssa sinensis.</title>
        <authorList>
            <person name="Yang X."/>
            <person name="Kang M."/>
            <person name="Yang Y."/>
            <person name="Xiong H."/>
            <person name="Wang M."/>
            <person name="Zhang Z."/>
            <person name="Wang Z."/>
            <person name="Wu H."/>
            <person name="Ma T."/>
            <person name="Liu J."/>
            <person name="Xi Z."/>
        </authorList>
    </citation>
    <scope>NUCLEOTIDE SEQUENCE [LARGE SCALE GENOMIC DNA]</scope>
    <source>
        <strain evidence="1">J267</strain>
        <tissue evidence="1">Leaf</tissue>
    </source>
</reference>
<keyword evidence="2" id="KW-1185">Reference proteome</keyword>
<dbReference type="Proteomes" id="UP000325577">
    <property type="component" value="Linkage Group LG2"/>
</dbReference>
<evidence type="ECO:0000313" key="1">
    <source>
        <dbReference type="EMBL" id="KAA8532074.1"/>
    </source>
</evidence>
<protein>
    <submittedName>
        <fullName evidence="1">Uncharacterized protein</fullName>
    </submittedName>
</protein>
<proteinExistence type="predicted"/>
<name>A0A5J5AP40_9ASTE</name>
<gene>
    <name evidence="1" type="ORF">F0562_006784</name>
</gene>
<evidence type="ECO:0000313" key="2">
    <source>
        <dbReference type="Proteomes" id="UP000325577"/>
    </source>
</evidence>
<dbReference type="EMBL" id="CM018043">
    <property type="protein sequence ID" value="KAA8532074.1"/>
    <property type="molecule type" value="Genomic_DNA"/>
</dbReference>
<organism evidence="1 2">
    <name type="scientific">Nyssa sinensis</name>
    <dbReference type="NCBI Taxonomy" id="561372"/>
    <lineage>
        <taxon>Eukaryota</taxon>
        <taxon>Viridiplantae</taxon>
        <taxon>Streptophyta</taxon>
        <taxon>Embryophyta</taxon>
        <taxon>Tracheophyta</taxon>
        <taxon>Spermatophyta</taxon>
        <taxon>Magnoliopsida</taxon>
        <taxon>eudicotyledons</taxon>
        <taxon>Gunneridae</taxon>
        <taxon>Pentapetalae</taxon>
        <taxon>asterids</taxon>
        <taxon>Cornales</taxon>
        <taxon>Nyssaceae</taxon>
        <taxon>Nyssa</taxon>
    </lineage>
</organism>
<accession>A0A5J5AP40</accession>
<dbReference type="AlphaFoldDB" id="A0A5J5AP40"/>
<sequence>MQSLLTWGNAVLQAQLRTLRWTPFSDRHFFRFSKPQNRTRSPAIQRRRLIKTLTLSEIGLHLRFITIVSILGVNEEHQALA</sequence>